<evidence type="ECO:0000313" key="7">
    <source>
        <dbReference type="EMBL" id="WBL37555.1"/>
    </source>
</evidence>
<keyword evidence="4 5" id="KW-0472">Membrane</keyword>
<dbReference type="PANTHER" id="PTHR31851">
    <property type="entry name" value="FE(2+)/MN(2+) TRANSPORTER PCL1"/>
    <property type="match status" value="1"/>
</dbReference>
<comment type="subcellular location">
    <subcellularLocation>
        <location evidence="1">Endomembrane system</location>
        <topology evidence="1">Multi-pass membrane protein</topology>
    </subcellularLocation>
</comment>
<gene>
    <name evidence="7" type="ORF">O0235_11235</name>
</gene>
<feature type="domain" description="Rubrerythrin diiron-binding" evidence="6">
    <location>
        <begin position="14"/>
        <end position="130"/>
    </location>
</feature>
<evidence type="ECO:0000313" key="8">
    <source>
        <dbReference type="Proteomes" id="UP001212803"/>
    </source>
</evidence>
<dbReference type="InterPro" id="IPR003251">
    <property type="entry name" value="Rr_diiron-bd_dom"/>
</dbReference>
<accession>A0ABY7MC94</accession>
<keyword evidence="3 5" id="KW-1133">Transmembrane helix</keyword>
<dbReference type="EMBL" id="CP115149">
    <property type="protein sequence ID" value="WBL37555.1"/>
    <property type="molecule type" value="Genomic_DNA"/>
</dbReference>
<keyword evidence="2 5" id="KW-0812">Transmembrane</keyword>
<evidence type="ECO:0000256" key="4">
    <source>
        <dbReference type="ARBA" id="ARBA00023136"/>
    </source>
</evidence>
<dbReference type="InterPro" id="IPR008217">
    <property type="entry name" value="Ccc1_fam"/>
</dbReference>
<organism evidence="7 8">
    <name type="scientific">Tepidiforma flava</name>
    <dbReference type="NCBI Taxonomy" id="3004094"/>
    <lineage>
        <taxon>Bacteria</taxon>
        <taxon>Bacillati</taxon>
        <taxon>Chloroflexota</taxon>
        <taxon>Tepidiformia</taxon>
        <taxon>Tepidiformales</taxon>
        <taxon>Tepidiformaceae</taxon>
        <taxon>Tepidiforma</taxon>
    </lineage>
</organism>
<dbReference type="Proteomes" id="UP001212803">
    <property type="component" value="Chromosome"/>
</dbReference>
<feature type="transmembrane region" description="Helical" evidence="5">
    <location>
        <begin position="319"/>
        <end position="340"/>
    </location>
</feature>
<evidence type="ECO:0000256" key="5">
    <source>
        <dbReference type="SAM" id="Phobius"/>
    </source>
</evidence>
<feature type="transmembrane region" description="Helical" evidence="5">
    <location>
        <begin position="289"/>
        <end position="313"/>
    </location>
</feature>
<evidence type="ECO:0000256" key="2">
    <source>
        <dbReference type="ARBA" id="ARBA00022692"/>
    </source>
</evidence>
<dbReference type="Pfam" id="PF01988">
    <property type="entry name" value="VIT1"/>
    <property type="match status" value="1"/>
</dbReference>
<keyword evidence="8" id="KW-1185">Reference proteome</keyword>
<sequence length="376" mass="40578">MSPTAADIERYRRNLRDEVDGAALYRYLAAAEKDPNLREVFLRLAESEDRHRALWEEKLREAGAEVPDYRPGFRVRFLGWLARRFGTASVSPIVTRMEMTAYTMYDDQPEAIAADLPRDERSHARLFRELARSTRGRAVDIDIARLEGRHRAGTGNALRAAVLGANDGLVSNLSLVMGVAGANPGQNVVILAGIAGLLAGSLSMALGEWISVRSSAEAFARQLEIERDELNLMPDEELEELVLIYRAKGLGEEEARATAQRIIANRETALDTLAREELGMSEEEAGNPWVAAITSFLTFSFGAIIPVIPWLFLAGIAGVAASAAASALGLFAVGAAITLYTGRGVLFSGARMLTFGLAASAITFGIGRLIGVSTGI</sequence>
<evidence type="ECO:0000259" key="6">
    <source>
        <dbReference type="Pfam" id="PF02915"/>
    </source>
</evidence>
<dbReference type="InterPro" id="IPR009078">
    <property type="entry name" value="Ferritin-like_SF"/>
</dbReference>
<reference evidence="7 8" key="1">
    <citation type="journal article" date="2023" name="ISME J.">
        <title>Thermophilic Dehalococcoidia with unusual traits shed light on an unexpected past.</title>
        <authorList>
            <person name="Palmer M."/>
            <person name="Covington J.K."/>
            <person name="Zhou E.M."/>
            <person name="Thomas S.C."/>
            <person name="Habib N."/>
            <person name="Seymour C.O."/>
            <person name="Lai D."/>
            <person name="Johnston J."/>
            <person name="Hashimi A."/>
            <person name="Jiao J.Y."/>
            <person name="Muok A.R."/>
            <person name="Liu L."/>
            <person name="Xian W.D."/>
            <person name="Zhi X.Y."/>
            <person name="Li M.M."/>
            <person name="Silva L.P."/>
            <person name="Bowen B.P."/>
            <person name="Louie K."/>
            <person name="Briegel A."/>
            <person name="Pett-Ridge J."/>
            <person name="Weber P.K."/>
            <person name="Tocheva E.I."/>
            <person name="Woyke T."/>
            <person name="Northen T.R."/>
            <person name="Mayali X."/>
            <person name="Li W.J."/>
            <person name="Hedlund B.P."/>
        </authorList>
    </citation>
    <scope>NUCLEOTIDE SEQUENCE [LARGE SCALE GENOMIC DNA]</scope>
    <source>
        <strain evidence="7 8">YIM 72310</strain>
    </source>
</reference>
<feature type="transmembrane region" description="Helical" evidence="5">
    <location>
        <begin position="188"/>
        <end position="206"/>
    </location>
</feature>
<dbReference type="Pfam" id="PF02915">
    <property type="entry name" value="Rubrerythrin"/>
    <property type="match status" value="1"/>
</dbReference>
<dbReference type="SUPFAM" id="SSF47240">
    <property type="entry name" value="Ferritin-like"/>
    <property type="match status" value="1"/>
</dbReference>
<evidence type="ECO:0000256" key="3">
    <source>
        <dbReference type="ARBA" id="ARBA00022989"/>
    </source>
</evidence>
<evidence type="ECO:0000256" key="1">
    <source>
        <dbReference type="ARBA" id="ARBA00004127"/>
    </source>
</evidence>
<feature type="transmembrane region" description="Helical" evidence="5">
    <location>
        <begin position="352"/>
        <end position="371"/>
    </location>
</feature>
<dbReference type="InterPro" id="IPR012347">
    <property type="entry name" value="Ferritin-like"/>
</dbReference>
<name>A0ABY7MC94_9CHLR</name>
<proteinExistence type="predicted"/>
<protein>
    <submittedName>
        <fullName evidence="7">VIT1/CCC1 transporter family protein</fullName>
    </submittedName>
</protein>
<dbReference type="Gene3D" id="1.20.1260.10">
    <property type="match status" value="1"/>
</dbReference>